<gene>
    <name evidence="13" type="ORF">VPXV-CA-137</name>
</gene>
<evidence type="ECO:0000259" key="12">
    <source>
        <dbReference type="PROSITE" id="PS51192"/>
    </source>
</evidence>
<organism evidence="13 14">
    <name type="scientific">Volepox virus</name>
    <dbReference type="NCBI Taxonomy" id="28874"/>
    <lineage>
        <taxon>Viruses</taxon>
        <taxon>Varidnaviria</taxon>
        <taxon>Bamfordvirae</taxon>
        <taxon>Nucleocytoviricota</taxon>
        <taxon>Pokkesviricetes</taxon>
        <taxon>Chitovirales</taxon>
        <taxon>Poxviridae</taxon>
        <taxon>Chordopoxvirinae</taxon>
        <taxon>Orthopoxvirus</taxon>
        <taxon>Orthopoxvirus volepox</taxon>
    </lineage>
</organism>
<evidence type="ECO:0000256" key="6">
    <source>
        <dbReference type="ARBA" id="ARBA00022844"/>
    </source>
</evidence>
<dbReference type="InterPro" id="IPR014001">
    <property type="entry name" value="Helicase_ATP-bd"/>
</dbReference>
<accession>A0A1C9KCE1</accession>
<evidence type="ECO:0000256" key="10">
    <source>
        <dbReference type="ARBA" id="ARBA00037581"/>
    </source>
</evidence>
<keyword evidence="5" id="KW-0067">ATP-binding</keyword>
<evidence type="ECO:0000256" key="7">
    <source>
        <dbReference type="ARBA" id="ARBA00022921"/>
    </source>
</evidence>
<dbReference type="RefSeq" id="YP_009281885.1">
    <property type="nucleotide sequence ID" value="NC_031033.1"/>
</dbReference>
<evidence type="ECO:0000256" key="9">
    <source>
        <dbReference type="ARBA" id="ARBA00023163"/>
    </source>
</evidence>
<keyword evidence="2" id="KW-0547">Nucleotide-binding</keyword>
<dbReference type="PROSITE" id="PS51192">
    <property type="entry name" value="HELICASE_ATP_BIND_1"/>
    <property type="match status" value="1"/>
</dbReference>
<dbReference type="Proteomes" id="UP000203649">
    <property type="component" value="Segment"/>
</dbReference>
<keyword evidence="8" id="KW-0238">DNA-binding</keyword>
<comment type="subcellular location">
    <subcellularLocation>
        <location evidence="1">Virion</location>
    </subcellularLocation>
</comment>
<proteinExistence type="inferred from homology"/>
<dbReference type="GO" id="GO:0044423">
    <property type="term" value="C:virion component"/>
    <property type="evidence" value="ECO:0007669"/>
    <property type="project" value="UniProtKB-KW"/>
</dbReference>
<dbReference type="GeneID" id="29064084"/>
<dbReference type="GO" id="GO:0016787">
    <property type="term" value="F:hydrolase activity"/>
    <property type="evidence" value="ECO:0007669"/>
    <property type="project" value="UniProtKB-KW"/>
</dbReference>
<dbReference type="InterPro" id="IPR027417">
    <property type="entry name" value="P-loop_NTPase"/>
</dbReference>
<feature type="domain" description="Helicase ATP-binding" evidence="12">
    <location>
        <begin position="101"/>
        <end position="257"/>
    </location>
</feature>
<keyword evidence="3" id="KW-0378">Hydrolase</keyword>
<keyword evidence="9" id="KW-0804">Transcription</keyword>
<evidence type="ECO:0000256" key="8">
    <source>
        <dbReference type="ARBA" id="ARBA00023125"/>
    </source>
</evidence>
<keyword evidence="7" id="KW-0426">Late protein</keyword>
<evidence type="ECO:0000256" key="2">
    <source>
        <dbReference type="ARBA" id="ARBA00022741"/>
    </source>
</evidence>
<dbReference type="EMBL" id="KU749311">
    <property type="protein sequence ID" value="AOP31827.1"/>
    <property type="molecule type" value="Genomic_DNA"/>
</dbReference>
<protein>
    <submittedName>
        <fullName evidence="13">DNA helicase</fullName>
    </submittedName>
</protein>
<comment type="similarity">
    <text evidence="11">Belongs to the helicase family. Poxviruses subfamily.</text>
</comment>
<dbReference type="GO" id="GO:0005524">
    <property type="term" value="F:ATP binding"/>
    <property type="evidence" value="ECO:0007669"/>
    <property type="project" value="UniProtKB-KW"/>
</dbReference>
<dbReference type="GO" id="GO:0003677">
    <property type="term" value="F:DNA binding"/>
    <property type="evidence" value="ECO:0007669"/>
    <property type="project" value="UniProtKB-KW"/>
</dbReference>
<dbReference type="PANTHER" id="PTHR47396:SF1">
    <property type="entry name" value="ATP-DEPENDENT HELICASE IRC3-RELATED"/>
    <property type="match status" value="1"/>
</dbReference>
<comment type="function">
    <text evidence="10">DNA helicase which seems to act as a postreplicative transcription termination factor. Involved in ATP-dependent release of nascent RNA. Forms a stable complex with single-stranded DNA, and to a lesser extent RNA.</text>
</comment>
<dbReference type="Pfam" id="PF04851">
    <property type="entry name" value="ResIII"/>
    <property type="match status" value="1"/>
</dbReference>
<dbReference type="SUPFAM" id="SSF52540">
    <property type="entry name" value="P-loop containing nucleoside triphosphate hydrolases"/>
    <property type="match status" value="1"/>
</dbReference>
<evidence type="ECO:0000256" key="1">
    <source>
        <dbReference type="ARBA" id="ARBA00004328"/>
    </source>
</evidence>
<sequence length="498" mass="57223">MSLLKMDYNLYAELKKMTGGQQPISLFNEHGDFVEVEHGSSFKFLIPRGFYSSTSIKTNLQLETLTITDNKITSINPTNAPKLYPLQRKVVTEVISNMRKMISLKRPLYITLHLACGFGKTITTCYLMATHGRKTVICVPNKMLIHQWKTQVEAVGLEHKISIDGVSSLLKELRTQSPDVLIVVSRHLTNDAFCKYINKHYDLFILDESHTYNLMNNTAVTRFLAYYPPMICYFLTATPRPANRIYCNSVINVAKLSDLKKTINVVDSFFEPYSTDNIRHMIKRLDGPSNKYHIYTEKLLSVDEPRNQLILNTLVEEFKSGSINRILVITKLREHMVFFYERLLTIFGSEIVFLGDAQNRRTPEIVKSIKELNRFIFVSTLFYSGTGLDIPSLDSLFICSAVINNMQIEQLLGRVCRETELLDRTVYVFPSTSIKEIKYTVGNFLQRIISLSVDKLGFKQESYKKHQESVTSSISTLVSSREEHVLNKIFNVQNRQEV</sequence>
<dbReference type="KEGG" id="vg:29064084"/>
<dbReference type="Gene3D" id="3.40.50.300">
    <property type="entry name" value="P-loop containing nucleotide triphosphate hydrolases"/>
    <property type="match status" value="2"/>
</dbReference>
<dbReference type="CDD" id="cd18785">
    <property type="entry name" value="SF2_C"/>
    <property type="match status" value="1"/>
</dbReference>
<dbReference type="PANTHER" id="PTHR47396">
    <property type="entry name" value="TYPE I RESTRICTION ENZYME ECOKI R PROTEIN"/>
    <property type="match status" value="1"/>
</dbReference>
<reference evidence="13 14" key="1">
    <citation type="journal article" date="2016" name="Virus Genes">
        <title>The genomes of three North American orthopoxviruses.</title>
        <authorList>
            <person name="Smithson C."/>
            <person name="Tang N."/>
            <person name="Sammons S."/>
            <person name="Frace M."/>
            <person name="Batra D."/>
            <person name="Li Y."/>
            <person name="Emerson G.L."/>
            <person name="Carroll D.S."/>
            <person name="Upton C."/>
        </authorList>
    </citation>
    <scope>NUCLEOTIDE SEQUENCE [LARGE SCALE GENOMIC DNA]</scope>
    <source>
        <strain evidence="13 14">CA</strain>
    </source>
</reference>
<evidence type="ECO:0000256" key="4">
    <source>
        <dbReference type="ARBA" id="ARBA00022806"/>
    </source>
</evidence>
<keyword evidence="14" id="KW-1185">Reference proteome</keyword>
<name>A0A1C9KCE1_9POXV</name>
<dbReference type="InterPro" id="IPR050742">
    <property type="entry name" value="Helicase_Restrict-Modif_Enz"/>
</dbReference>
<keyword evidence="6" id="KW-0946">Virion</keyword>
<dbReference type="GO" id="GO:0004386">
    <property type="term" value="F:helicase activity"/>
    <property type="evidence" value="ECO:0007669"/>
    <property type="project" value="UniProtKB-KW"/>
</dbReference>
<evidence type="ECO:0000313" key="14">
    <source>
        <dbReference type="Proteomes" id="UP000203649"/>
    </source>
</evidence>
<keyword evidence="4 13" id="KW-0347">Helicase</keyword>
<evidence type="ECO:0000256" key="5">
    <source>
        <dbReference type="ARBA" id="ARBA00022840"/>
    </source>
</evidence>
<evidence type="ECO:0000313" key="13">
    <source>
        <dbReference type="EMBL" id="AOP31827.1"/>
    </source>
</evidence>
<evidence type="ECO:0000256" key="11">
    <source>
        <dbReference type="ARBA" id="ARBA00038498"/>
    </source>
</evidence>
<evidence type="ECO:0000256" key="3">
    <source>
        <dbReference type="ARBA" id="ARBA00022801"/>
    </source>
</evidence>
<dbReference type="InterPro" id="IPR006935">
    <property type="entry name" value="Helicase/UvrB_N"/>
</dbReference>
<dbReference type="SMART" id="SM00487">
    <property type="entry name" value="DEXDc"/>
    <property type="match status" value="1"/>
</dbReference>